<accession>A0AAN2C984</accession>
<dbReference type="GO" id="GO:0070012">
    <property type="term" value="F:oligopeptidase activity"/>
    <property type="evidence" value="ECO:0007669"/>
    <property type="project" value="TreeGrafter"/>
</dbReference>
<feature type="domain" description="Peptidase S9A N-terminal" evidence="8">
    <location>
        <begin position="29"/>
        <end position="430"/>
    </location>
</feature>
<dbReference type="SUPFAM" id="SSF53474">
    <property type="entry name" value="alpha/beta-Hydrolases"/>
    <property type="match status" value="1"/>
</dbReference>
<feature type="domain" description="Peptidase S9 prolyl oligopeptidase catalytic" evidence="7">
    <location>
        <begin position="500"/>
        <end position="709"/>
    </location>
</feature>
<dbReference type="PANTHER" id="PTHR42881:SF2">
    <property type="entry name" value="PROLYL ENDOPEPTIDASE"/>
    <property type="match status" value="1"/>
</dbReference>
<dbReference type="KEGG" id="vab:WPS_13200"/>
<dbReference type="InterPro" id="IPR002470">
    <property type="entry name" value="Peptidase_S9A"/>
</dbReference>
<dbReference type="PRINTS" id="PR00862">
    <property type="entry name" value="PROLIGOPTASE"/>
</dbReference>
<keyword evidence="5" id="KW-0720">Serine protease</keyword>
<feature type="signal peptide" evidence="6">
    <location>
        <begin position="1"/>
        <end position="22"/>
    </location>
</feature>
<keyword evidence="3" id="KW-0645">Protease</keyword>
<dbReference type="PANTHER" id="PTHR42881">
    <property type="entry name" value="PROLYL ENDOPEPTIDASE"/>
    <property type="match status" value="1"/>
</dbReference>
<dbReference type="Gene3D" id="3.40.50.1820">
    <property type="entry name" value="alpha/beta hydrolase"/>
    <property type="match status" value="1"/>
</dbReference>
<dbReference type="AlphaFoldDB" id="A0AAN2C984"/>
<gene>
    <name evidence="9" type="ORF">WPS_13200</name>
</gene>
<reference evidence="9 10" key="1">
    <citation type="journal article" date="2022" name="ISME Commun">
        <title>Vulcanimicrobium alpinus gen. nov. sp. nov., the first cultivated representative of the candidate phylum 'Eremiobacterota', is a metabolically versatile aerobic anoxygenic phototroph.</title>
        <authorList>
            <person name="Yabe S."/>
            <person name="Muto K."/>
            <person name="Abe K."/>
            <person name="Yokota A."/>
            <person name="Staudigel H."/>
            <person name="Tebo B.M."/>
        </authorList>
    </citation>
    <scope>NUCLEOTIDE SEQUENCE [LARGE SCALE GENOMIC DNA]</scope>
    <source>
        <strain evidence="9 10">WC8-2</strain>
    </source>
</reference>
<keyword evidence="6" id="KW-0732">Signal</keyword>
<evidence type="ECO:0000259" key="8">
    <source>
        <dbReference type="Pfam" id="PF02897"/>
    </source>
</evidence>
<evidence type="ECO:0000256" key="4">
    <source>
        <dbReference type="ARBA" id="ARBA00022801"/>
    </source>
</evidence>
<comment type="catalytic activity">
    <reaction evidence="1">
        <text>Hydrolysis of Pro-|-Xaa &gt;&gt; Ala-|-Xaa in oligopeptides.</text>
        <dbReference type="EC" id="3.4.21.26"/>
    </reaction>
</comment>
<dbReference type="EC" id="3.4.21.26" evidence="2"/>
<dbReference type="GO" id="GO:0006508">
    <property type="term" value="P:proteolysis"/>
    <property type="evidence" value="ECO:0007669"/>
    <property type="project" value="UniProtKB-KW"/>
</dbReference>
<evidence type="ECO:0000256" key="3">
    <source>
        <dbReference type="ARBA" id="ARBA00022670"/>
    </source>
</evidence>
<dbReference type="EMBL" id="AP025523">
    <property type="protein sequence ID" value="BDE06044.1"/>
    <property type="molecule type" value="Genomic_DNA"/>
</dbReference>
<name>A0AAN2C984_UNVUL</name>
<evidence type="ECO:0000256" key="6">
    <source>
        <dbReference type="SAM" id="SignalP"/>
    </source>
</evidence>
<feature type="chain" id="PRO_5042912839" description="prolyl oligopeptidase" evidence="6">
    <location>
        <begin position="23"/>
        <end position="716"/>
    </location>
</feature>
<dbReference type="Proteomes" id="UP001317532">
    <property type="component" value="Chromosome"/>
</dbReference>
<evidence type="ECO:0000259" key="7">
    <source>
        <dbReference type="Pfam" id="PF00326"/>
    </source>
</evidence>
<dbReference type="InterPro" id="IPR023302">
    <property type="entry name" value="Pept_S9A_N"/>
</dbReference>
<dbReference type="InterPro" id="IPR001375">
    <property type="entry name" value="Peptidase_S9_cat"/>
</dbReference>
<dbReference type="Pfam" id="PF02897">
    <property type="entry name" value="Peptidase_S9_N"/>
    <property type="match status" value="1"/>
</dbReference>
<evidence type="ECO:0000256" key="2">
    <source>
        <dbReference type="ARBA" id="ARBA00011897"/>
    </source>
</evidence>
<evidence type="ECO:0000256" key="1">
    <source>
        <dbReference type="ARBA" id="ARBA00001070"/>
    </source>
</evidence>
<keyword evidence="10" id="KW-1185">Reference proteome</keyword>
<dbReference type="Pfam" id="PF00326">
    <property type="entry name" value="Peptidase_S9"/>
    <property type="match status" value="1"/>
</dbReference>
<evidence type="ECO:0000256" key="5">
    <source>
        <dbReference type="ARBA" id="ARBA00022825"/>
    </source>
</evidence>
<proteinExistence type="predicted"/>
<evidence type="ECO:0000313" key="9">
    <source>
        <dbReference type="EMBL" id="BDE06044.1"/>
    </source>
</evidence>
<dbReference type="InterPro" id="IPR029058">
    <property type="entry name" value="AB_hydrolase_fold"/>
</dbReference>
<dbReference type="GO" id="GO:0004252">
    <property type="term" value="F:serine-type endopeptidase activity"/>
    <property type="evidence" value="ECO:0007669"/>
    <property type="project" value="UniProtKB-EC"/>
</dbReference>
<dbReference type="SUPFAM" id="SSF50993">
    <property type="entry name" value="Peptidase/esterase 'gauge' domain"/>
    <property type="match status" value="1"/>
</dbReference>
<organism evidence="9 10">
    <name type="scientific">Vulcanimicrobium alpinum</name>
    <dbReference type="NCBI Taxonomy" id="3016050"/>
    <lineage>
        <taxon>Bacteria</taxon>
        <taxon>Bacillati</taxon>
        <taxon>Vulcanimicrobiota</taxon>
        <taxon>Vulcanimicrobiia</taxon>
        <taxon>Vulcanimicrobiales</taxon>
        <taxon>Vulcanimicrobiaceae</taxon>
        <taxon>Vulcanimicrobium</taxon>
    </lineage>
</organism>
<protein>
    <recommendedName>
        <fullName evidence="2">prolyl oligopeptidase</fullName>
        <ecNumber evidence="2">3.4.21.26</ecNumber>
    </recommendedName>
</protein>
<keyword evidence="4" id="KW-0378">Hydrolase</keyword>
<dbReference type="InterPro" id="IPR051167">
    <property type="entry name" value="Prolyl_oligopep/macrocyclase"/>
</dbReference>
<evidence type="ECO:0000313" key="10">
    <source>
        <dbReference type="Proteomes" id="UP001317532"/>
    </source>
</evidence>
<dbReference type="Gene3D" id="2.130.10.120">
    <property type="entry name" value="Prolyl oligopeptidase, N-terminal domain"/>
    <property type="match status" value="1"/>
</dbReference>
<dbReference type="GO" id="GO:0005829">
    <property type="term" value="C:cytosol"/>
    <property type="evidence" value="ECO:0007669"/>
    <property type="project" value="TreeGrafter"/>
</dbReference>
<sequence>MRHPRSLIAGAIVLVCTSAAGQAPVPAPQATKIPVSDTYFGTTVVDPYRWMEQNGPGLRAYLTEQGRRTRTTLDALPGRAALEARVRDLLAANESASAVMVRGDTTFFLRTPAGGNAAKLYARRDGAERLLLDPERLPGPREAIAYYLPSDDGARVAVGLAPGGSENATVRVIDVATATMLGDGSDRADFGVTAWSDDGRAFYYVKRQATDAATPANAKYLNVRAYRHVVGDDGTHDAAVFGAGIDPSIPAGPRAYAAVGLSPRASIAVGMLFDGVDRFVTVYVGDKRALARAPGAMTWRRAIVPADKVTDIAIRGTTIYALTAKDAPRFRVVRFDASRSFAQAVDAVPAGARVVEELAAGSDALYVQSREDGRSRITRVAYDGTRSEIPLPLDGTISGLEARDDRPGFVARLDSWTRPARWYAYDPGTRRAHDLQITPPAAIDTSAIVADEVTARADDGTAIPLSIVRRRDLPLDGSHPAILYAYGAYGIPVEAGFAASRMALLERGVTFAYAHVRGGGEYGEAWHLAGKGARKPVAISDYLACAHWLVERGYTAPARLVARSGSAGGIVVSGAFERAPELFAAAIEETPLSDQLRAETSASGPANVPEFGTVTTAAGFAALYATSPLHHVVHGTAYPAVLITAGVNDPRVDAWQAAKFTAALQDATSSAKPVLLRVDFDAGHGLIGSSRRQAVALTTDEFAFALWQTGDPDFQP</sequence>
<dbReference type="RefSeq" id="WP_317997039.1">
    <property type="nucleotide sequence ID" value="NZ_AP025523.1"/>
</dbReference>